<comment type="caution">
    <text evidence="1">The sequence shown here is derived from an EMBL/GenBank/DDBJ whole genome shotgun (WGS) entry which is preliminary data.</text>
</comment>
<sequence>MIRSGGTDLSAFGAARMAAQTVGVPDLATSTGETIFEPALPLQAAEQRRVQKRWPTCREVRHRA</sequence>
<protein>
    <submittedName>
        <fullName evidence="1">Uncharacterized protein</fullName>
    </submittedName>
</protein>
<evidence type="ECO:0000313" key="1">
    <source>
        <dbReference type="EMBL" id="GCE36649.1"/>
    </source>
</evidence>
<keyword evidence="2" id="KW-1185">Reference proteome</keyword>
<dbReference type="EMBL" id="BHYM01000003">
    <property type="protein sequence ID" value="GCE36649.1"/>
    <property type="molecule type" value="Genomic_DNA"/>
</dbReference>
<evidence type="ECO:0000313" key="2">
    <source>
        <dbReference type="Proteomes" id="UP000287519"/>
    </source>
</evidence>
<dbReference type="AlphaFoldDB" id="A0A402BZ77"/>
<name>A0A402BZ77_RHOWR</name>
<reference evidence="1 2" key="1">
    <citation type="submission" date="2018-11" db="EMBL/GenBank/DDBJ databases">
        <title>Microbial catabolism of amino acid.</title>
        <authorList>
            <person name="Hibi M."/>
            <person name="Ogawa J."/>
        </authorList>
    </citation>
    <scope>NUCLEOTIDE SEQUENCE [LARGE SCALE GENOMIC DNA]</scope>
    <source>
        <strain evidence="1 2">C31-06</strain>
    </source>
</reference>
<gene>
    <name evidence="1" type="ORF">Rhow_003253</name>
</gene>
<proteinExistence type="predicted"/>
<accession>A0A402BZ77</accession>
<dbReference type="Proteomes" id="UP000287519">
    <property type="component" value="Unassembled WGS sequence"/>
</dbReference>
<organism evidence="1 2">
    <name type="scientific">Rhodococcus wratislaviensis</name>
    <name type="common">Tsukamurella wratislaviensis</name>
    <dbReference type="NCBI Taxonomy" id="44752"/>
    <lineage>
        <taxon>Bacteria</taxon>
        <taxon>Bacillati</taxon>
        <taxon>Actinomycetota</taxon>
        <taxon>Actinomycetes</taxon>
        <taxon>Mycobacteriales</taxon>
        <taxon>Nocardiaceae</taxon>
        <taxon>Rhodococcus</taxon>
    </lineage>
</organism>